<dbReference type="InterPro" id="IPR058624">
    <property type="entry name" value="MdtA-like_HH"/>
</dbReference>
<feature type="domain" description="CusB-like beta-barrel" evidence="6">
    <location>
        <begin position="220"/>
        <end position="288"/>
    </location>
</feature>
<keyword evidence="3" id="KW-0472">Membrane</keyword>
<evidence type="ECO:0000259" key="4">
    <source>
        <dbReference type="Pfam" id="PF25876"/>
    </source>
</evidence>
<evidence type="ECO:0000259" key="6">
    <source>
        <dbReference type="Pfam" id="PF25954"/>
    </source>
</evidence>
<dbReference type="Gene3D" id="2.40.50.100">
    <property type="match status" value="1"/>
</dbReference>
<dbReference type="Pfam" id="PF25917">
    <property type="entry name" value="BSH_RND"/>
    <property type="match status" value="1"/>
</dbReference>
<accession>A0ABQ5Q314</accession>
<dbReference type="EMBL" id="BSDD01000001">
    <property type="protein sequence ID" value="GLH68820.1"/>
    <property type="molecule type" value="Genomic_DNA"/>
</dbReference>
<feature type="region of interest" description="Disordered" evidence="2">
    <location>
        <begin position="371"/>
        <end position="393"/>
    </location>
</feature>
<dbReference type="PANTHER" id="PTHR30469">
    <property type="entry name" value="MULTIDRUG RESISTANCE PROTEIN MDTA"/>
    <property type="match status" value="1"/>
</dbReference>
<protein>
    <submittedName>
        <fullName evidence="7">MexH family multidrug efflux RND transporter periplasmic adaptor subunit</fullName>
    </submittedName>
</protein>
<dbReference type="InterPro" id="IPR058625">
    <property type="entry name" value="MdtA-like_BSH"/>
</dbReference>
<dbReference type="SUPFAM" id="SSF111369">
    <property type="entry name" value="HlyD-like secretion proteins"/>
    <property type="match status" value="1"/>
</dbReference>
<feature type="domain" description="Multidrug resistance protein MdtA-like alpha-helical hairpin" evidence="4">
    <location>
        <begin position="120"/>
        <end position="178"/>
    </location>
</feature>
<feature type="domain" description="Multidrug resistance protein MdtA-like barrel-sandwich hybrid" evidence="5">
    <location>
        <begin position="85"/>
        <end position="204"/>
    </location>
</feature>
<dbReference type="Gene3D" id="2.40.30.170">
    <property type="match status" value="1"/>
</dbReference>
<comment type="caution">
    <text evidence="7">The sequence shown here is derived from an EMBL/GenBank/DDBJ whole genome shotgun (WGS) entry which is preliminary data.</text>
</comment>
<keyword evidence="3" id="KW-1133">Transmembrane helix</keyword>
<dbReference type="InterPro" id="IPR058792">
    <property type="entry name" value="Beta-barrel_RND_2"/>
</dbReference>
<dbReference type="RefSeq" id="WP_285722431.1">
    <property type="nucleotide sequence ID" value="NZ_BSDD01000001.1"/>
</dbReference>
<evidence type="ECO:0000313" key="7">
    <source>
        <dbReference type="EMBL" id="GLH68820.1"/>
    </source>
</evidence>
<comment type="similarity">
    <text evidence="1">Belongs to the membrane fusion protein (MFP) (TC 8.A.1) family.</text>
</comment>
<evidence type="ECO:0000256" key="2">
    <source>
        <dbReference type="SAM" id="MobiDB-lite"/>
    </source>
</evidence>
<evidence type="ECO:0000256" key="3">
    <source>
        <dbReference type="SAM" id="Phobius"/>
    </source>
</evidence>
<proteinExistence type="inferred from homology"/>
<evidence type="ECO:0000313" key="8">
    <source>
        <dbReference type="Proteomes" id="UP001165089"/>
    </source>
</evidence>
<dbReference type="Proteomes" id="UP001165089">
    <property type="component" value="Unassembled WGS sequence"/>
</dbReference>
<dbReference type="Pfam" id="PF25954">
    <property type="entry name" value="Beta-barrel_RND_2"/>
    <property type="match status" value="1"/>
</dbReference>
<organism evidence="7 8">
    <name type="scientific">Geothrix rubra</name>
    <dbReference type="NCBI Taxonomy" id="2927977"/>
    <lineage>
        <taxon>Bacteria</taxon>
        <taxon>Pseudomonadati</taxon>
        <taxon>Acidobacteriota</taxon>
        <taxon>Holophagae</taxon>
        <taxon>Holophagales</taxon>
        <taxon>Holophagaceae</taxon>
        <taxon>Geothrix</taxon>
    </lineage>
</organism>
<dbReference type="InterPro" id="IPR006143">
    <property type="entry name" value="RND_pump_MFP"/>
</dbReference>
<gene>
    <name evidence="7" type="ORF">GETHPA_03530</name>
</gene>
<dbReference type="Gene3D" id="2.40.420.20">
    <property type="match status" value="1"/>
</dbReference>
<reference evidence="7 8" key="1">
    <citation type="journal article" date="2023" name="Antonie Van Leeuwenhoek">
        <title>Mesoterricola silvestris gen. nov., sp. nov., Mesoterricola sediminis sp. nov., Geothrix oryzae sp. nov., Geothrix edaphica sp. nov., Geothrix rubra sp. nov., and Geothrix limicola sp. nov., six novel members of Acidobacteriota isolated from soils.</title>
        <authorList>
            <person name="Itoh H."/>
            <person name="Sugisawa Y."/>
            <person name="Mise K."/>
            <person name="Xu Z."/>
            <person name="Kuniyasu M."/>
            <person name="Ushijima N."/>
            <person name="Kawano K."/>
            <person name="Kobayashi E."/>
            <person name="Shiratori Y."/>
            <person name="Masuda Y."/>
            <person name="Senoo K."/>
        </authorList>
    </citation>
    <scope>NUCLEOTIDE SEQUENCE [LARGE SCALE GENOMIC DNA]</scope>
    <source>
        <strain evidence="7 8">Red803</strain>
    </source>
</reference>
<dbReference type="NCBIfam" id="TIGR01730">
    <property type="entry name" value="RND_mfp"/>
    <property type="match status" value="1"/>
</dbReference>
<evidence type="ECO:0000256" key="1">
    <source>
        <dbReference type="ARBA" id="ARBA00009477"/>
    </source>
</evidence>
<evidence type="ECO:0000259" key="5">
    <source>
        <dbReference type="Pfam" id="PF25917"/>
    </source>
</evidence>
<feature type="compositionally biased region" description="Pro residues" evidence="2">
    <location>
        <begin position="384"/>
        <end position="393"/>
    </location>
</feature>
<feature type="transmembrane region" description="Helical" evidence="3">
    <location>
        <begin position="20"/>
        <end position="41"/>
    </location>
</feature>
<keyword evidence="3" id="KW-0812">Transmembrane</keyword>
<dbReference type="Gene3D" id="1.10.287.470">
    <property type="entry name" value="Helix hairpin bin"/>
    <property type="match status" value="1"/>
</dbReference>
<dbReference type="Pfam" id="PF25876">
    <property type="entry name" value="HH_MFP_RND"/>
    <property type="match status" value="1"/>
</dbReference>
<dbReference type="PANTHER" id="PTHR30469:SF11">
    <property type="entry name" value="BLL4320 PROTEIN"/>
    <property type="match status" value="1"/>
</dbReference>
<name>A0ABQ5Q314_9BACT</name>
<keyword evidence="8" id="KW-1185">Reference proteome</keyword>
<sequence>MELETTLESTGPAPSIGRRMVVMVLGILGLVALLAFFWFAAISKQMKAQPKGEFPQTVTTAVAAFDTWQPALNAVGSLRAMKGADLAFEVSGVVTQVAANPGGEVKQGQLLVRLNDSVEAAQLRQLQAGLALARVNLSRAREQLAIHAISQGDFDATEADVRVKEAAVQQAAAVVAKKRITAPFAGRVGILSTSPGAFVNSGVPVATLQQMDPIYADFFLPQRDASSLKPGETVRLSLDAFPGKTFQGRVTAINPKVDGATRNIQVEATLRNPGRDLLPGMFVSVNMEVGAREKHLTLPQTAITYNPYGATVFVAKKAQVTGPDGHPREGLVAEQVFVTTGPSRGDQVAILKGLEPGTVVVTSGGLKLKNGTPLIVNNSRPPSDDPNPAPQEQ</sequence>